<gene>
    <name evidence="10" type="primary">LOC122128701</name>
</gene>
<dbReference type="OrthoDB" id="547680at2759"/>
<feature type="transmembrane region" description="Helical" evidence="7">
    <location>
        <begin position="69"/>
        <end position="92"/>
    </location>
</feature>
<sequence>MKIFQPMKSSVTIVSSDTKDNIYMVLNTGKSQHTGMDTHTHVHTHTHTHIYFIQFFAHYYIHTGRAWSILRALVVVLGLLCVLLLIGIIVLLTKKTRDKTTMLPTNGGQNMQDQKFCFPRHTDTSYVKITPDYEDPLTHVTLCMRYKTKYSRKQQSLFSLATYSTDNAFLLFIERTGKFSLTVNAFEIYTDVVSPPDQWNSVCASWSVCGEAHLWLNDKSFDLGKISTRRNIRTKPIVLIGQEQDTYGNNLDIAQCFVGEVNDIYLWGHEGPTAVVTEFMWMKPSPSHGKFLISWRALNYTLSGHVLVMSSTTVCNHPA</sequence>
<dbReference type="GO" id="GO:0005576">
    <property type="term" value="C:extracellular region"/>
    <property type="evidence" value="ECO:0007669"/>
    <property type="project" value="UniProtKB-SubCell"/>
</dbReference>
<evidence type="ECO:0000256" key="6">
    <source>
        <dbReference type="PROSITE-ProRule" id="PRU01172"/>
    </source>
</evidence>
<evidence type="ECO:0000256" key="3">
    <source>
        <dbReference type="ARBA" id="ARBA00022525"/>
    </source>
</evidence>
<evidence type="ECO:0000256" key="5">
    <source>
        <dbReference type="ARBA" id="ARBA00023157"/>
    </source>
</evidence>
<comment type="caution">
    <text evidence="6">Lacks conserved residue(s) required for the propagation of feature annotation.</text>
</comment>
<proteinExistence type="predicted"/>
<evidence type="ECO:0000259" key="8">
    <source>
        <dbReference type="PROSITE" id="PS51828"/>
    </source>
</evidence>
<evidence type="ECO:0000256" key="4">
    <source>
        <dbReference type="ARBA" id="ARBA00022729"/>
    </source>
</evidence>
<accession>A0A8M1K5P8</accession>
<keyword evidence="7" id="KW-1133">Transmembrane helix</keyword>
<dbReference type="PANTHER" id="PTHR45869:SF7">
    <property type="entry name" value="C-REACTIVE PROTEIN"/>
    <property type="match status" value="1"/>
</dbReference>
<keyword evidence="3" id="KW-0964">Secreted</keyword>
<keyword evidence="7" id="KW-0812">Transmembrane</keyword>
<dbReference type="RefSeq" id="XP_042559201.1">
    <property type="nucleotide sequence ID" value="XM_042703267.1"/>
</dbReference>
<name>A0A8M1K5P8_CLUHA</name>
<dbReference type="Pfam" id="PF00354">
    <property type="entry name" value="Pentaxin"/>
    <property type="match status" value="1"/>
</dbReference>
<keyword evidence="4" id="KW-0732">Signal</keyword>
<organism evidence="9 10">
    <name type="scientific">Clupea harengus</name>
    <name type="common">Atlantic herring</name>
    <dbReference type="NCBI Taxonomy" id="7950"/>
    <lineage>
        <taxon>Eukaryota</taxon>
        <taxon>Metazoa</taxon>
        <taxon>Chordata</taxon>
        <taxon>Craniata</taxon>
        <taxon>Vertebrata</taxon>
        <taxon>Euteleostomi</taxon>
        <taxon>Actinopterygii</taxon>
        <taxon>Neopterygii</taxon>
        <taxon>Teleostei</taxon>
        <taxon>Clupei</taxon>
        <taxon>Clupeiformes</taxon>
        <taxon>Clupeoidei</taxon>
        <taxon>Clupeidae</taxon>
        <taxon>Clupea</taxon>
    </lineage>
</organism>
<evidence type="ECO:0000256" key="2">
    <source>
        <dbReference type="ARBA" id="ARBA00004613"/>
    </source>
</evidence>
<keyword evidence="5" id="KW-1015">Disulfide bond</keyword>
<comment type="subcellular location">
    <subcellularLocation>
        <location evidence="2">Secreted</location>
    </subcellularLocation>
</comment>
<evidence type="ECO:0000256" key="1">
    <source>
        <dbReference type="ARBA" id="ARBA00001913"/>
    </source>
</evidence>
<comment type="cofactor">
    <cofactor evidence="1">
        <name>Ca(2+)</name>
        <dbReference type="ChEBI" id="CHEBI:29108"/>
    </cofactor>
</comment>
<evidence type="ECO:0000313" key="9">
    <source>
        <dbReference type="Proteomes" id="UP000515152"/>
    </source>
</evidence>
<dbReference type="PANTHER" id="PTHR45869">
    <property type="entry name" value="C-REACTIVE PROTEIN-RELATED"/>
    <property type="match status" value="1"/>
</dbReference>
<dbReference type="SMART" id="SM00159">
    <property type="entry name" value="PTX"/>
    <property type="match status" value="1"/>
</dbReference>
<dbReference type="Proteomes" id="UP000515152">
    <property type="component" value="Chromosome 23"/>
</dbReference>
<feature type="domain" description="Pentraxin (PTX)" evidence="8">
    <location>
        <begin position="112"/>
        <end position="315"/>
    </location>
</feature>
<dbReference type="GeneID" id="122128701"/>
<dbReference type="KEGG" id="char:122128701"/>
<dbReference type="PROSITE" id="PS51828">
    <property type="entry name" value="PTX_2"/>
    <property type="match status" value="1"/>
</dbReference>
<dbReference type="InterPro" id="IPR051005">
    <property type="entry name" value="Pentraxin_domain"/>
</dbReference>
<keyword evidence="7" id="KW-0472">Membrane</keyword>
<protein>
    <submittedName>
        <fullName evidence="10">Mucosal pentraxin-like isoform X1</fullName>
    </submittedName>
</protein>
<reference evidence="10" key="1">
    <citation type="submission" date="2025-08" db="UniProtKB">
        <authorList>
            <consortium name="RefSeq"/>
        </authorList>
    </citation>
    <scope>IDENTIFICATION</scope>
</reference>
<dbReference type="AlphaFoldDB" id="A0A8M1K5P8"/>
<evidence type="ECO:0000313" key="10">
    <source>
        <dbReference type="RefSeq" id="XP_042559201.1"/>
    </source>
</evidence>
<evidence type="ECO:0000256" key="7">
    <source>
        <dbReference type="SAM" id="Phobius"/>
    </source>
</evidence>
<dbReference type="InterPro" id="IPR001759">
    <property type="entry name" value="PTX_dom"/>
</dbReference>
<keyword evidence="9" id="KW-1185">Reference proteome</keyword>